<organism evidence="8 9">
    <name type="scientific">Linum trigynum</name>
    <dbReference type="NCBI Taxonomy" id="586398"/>
    <lineage>
        <taxon>Eukaryota</taxon>
        <taxon>Viridiplantae</taxon>
        <taxon>Streptophyta</taxon>
        <taxon>Embryophyta</taxon>
        <taxon>Tracheophyta</taxon>
        <taxon>Spermatophyta</taxon>
        <taxon>Magnoliopsida</taxon>
        <taxon>eudicotyledons</taxon>
        <taxon>Gunneridae</taxon>
        <taxon>Pentapetalae</taxon>
        <taxon>rosids</taxon>
        <taxon>fabids</taxon>
        <taxon>Malpighiales</taxon>
        <taxon>Linaceae</taxon>
        <taxon>Linum</taxon>
    </lineage>
</organism>
<evidence type="ECO:0000256" key="1">
    <source>
        <dbReference type="ARBA" id="ARBA00004123"/>
    </source>
</evidence>
<dbReference type="EMBL" id="OZ034816">
    <property type="protein sequence ID" value="CAL1378389.1"/>
    <property type="molecule type" value="Genomic_DNA"/>
</dbReference>
<dbReference type="GO" id="GO:0003700">
    <property type="term" value="F:DNA-binding transcription factor activity"/>
    <property type="evidence" value="ECO:0007669"/>
    <property type="project" value="InterPro"/>
</dbReference>
<dbReference type="SMART" id="SM00774">
    <property type="entry name" value="WRKY"/>
    <property type="match status" value="1"/>
</dbReference>
<keyword evidence="3" id="KW-0238">DNA-binding</keyword>
<evidence type="ECO:0000259" key="7">
    <source>
        <dbReference type="PROSITE" id="PS50811"/>
    </source>
</evidence>
<keyword evidence="5" id="KW-0539">Nucleus</keyword>
<dbReference type="AlphaFoldDB" id="A0AAV2DY20"/>
<keyword evidence="4" id="KW-0804">Transcription</keyword>
<dbReference type="SUPFAM" id="SSF118290">
    <property type="entry name" value="WRKY DNA-binding domain"/>
    <property type="match status" value="1"/>
</dbReference>
<comment type="subcellular location">
    <subcellularLocation>
        <location evidence="1">Nucleus</location>
    </subcellularLocation>
</comment>
<protein>
    <recommendedName>
        <fullName evidence="7">WRKY domain-containing protein</fullName>
    </recommendedName>
</protein>
<dbReference type="PANTHER" id="PTHR31282">
    <property type="entry name" value="WRKY TRANSCRIPTION FACTOR 21-RELATED"/>
    <property type="match status" value="1"/>
</dbReference>
<dbReference type="Proteomes" id="UP001497516">
    <property type="component" value="Chromosome 3"/>
</dbReference>
<evidence type="ECO:0000256" key="5">
    <source>
        <dbReference type="ARBA" id="ARBA00023242"/>
    </source>
</evidence>
<dbReference type="InterPro" id="IPR044810">
    <property type="entry name" value="WRKY_plant"/>
</dbReference>
<name>A0AAV2DY20_9ROSI</name>
<evidence type="ECO:0000313" key="8">
    <source>
        <dbReference type="EMBL" id="CAL1378389.1"/>
    </source>
</evidence>
<keyword evidence="2" id="KW-0805">Transcription regulation</keyword>
<evidence type="ECO:0000313" key="9">
    <source>
        <dbReference type="Proteomes" id="UP001497516"/>
    </source>
</evidence>
<dbReference type="Pfam" id="PF03106">
    <property type="entry name" value="WRKY"/>
    <property type="match status" value="1"/>
</dbReference>
<evidence type="ECO:0000256" key="2">
    <source>
        <dbReference type="ARBA" id="ARBA00023015"/>
    </source>
</evidence>
<keyword evidence="9" id="KW-1185">Reference proteome</keyword>
<accession>A0AAV2DY20</accession>
<dbReference type="Gene3D" id="2.20.25.80">
    <property type="entry name" value="WRKY domain"/>
    <property type="match status" value="1"/>
</dbReference>
<dbReference type="PROSITE" id="PS50811">
    <property type="entry name" value="WRKY"/>
    <property type="match status" value="1"/>
</dbReference>
<dbReference type="InterPro" id="IPR036576">
    <property type="entry name" value="WRKY_dom_sf"/>
</dbReference>
<evidence type="ECO:0000256" key="6">
    <source>
        <dbReference type="SAM" id="MobiDB-lite"/>
    </source>
</evidence>
<dbReference type="InterPro" id="IPR003657">
    <property type="entry name" value="WRKY_dom"/>
</dbReference>
<proteinExistence type="predicted"/>
<reference evidence="8 9" key="1">
    <citation type="submission" date="2024-04" db="EMBL/GenBank/DDBJ databases">
        <authorList>
            <person name="Fracassetti M."/>
        </authorList>
    </citation>
    <scope>NUCLEOTIDE SEQUENCE [LARGE SCALE GENOMIC DNA]</scope>
</reference>
<sequence>MENQVGGRRRPESAIQELLRGQEFTCQLKLLLTVDSSQSFLARKGGCAQDLVGKILSTFTHTISLLNTATATIPNVDSSDQLSQLSQLAGPRKSSDISTAETSTKKRKTAATSQESWVKESPTVDDDGHAWRKYGQKTILNSDFSRHYYRCTYKLDHNCPATKQVQMIQTRPSPLYRTTYSAHHTCTHFRTFHRPSHQHFLLDPVDDDSSNRTNIISFSNGKNVATPFLTSFAASSSAPPVVRRQQTSSSSSCDHQTAQDRPAACSEGVDDYDVFSSLVDGDFDQELSAAIFHDNCDSSSSAFMRMMMMMHSGDDLGGFLV</sequence>
<feature type="region of interest" description="Disordered" evidence="6">
    <location>
        <begin position="239"/>
        <end position="262"/>
    </location>
</feature>
<feature type="domain" description="WRKY" evidence="7">
    <location>
        <begin position="120"/>
        <end position="184"/>
    </location>
</feature>
<gene>
    <name evidence="8" type="ORF">LTRI10_LOCUS19974</name>
</gene>
<feature type="region of interest" description="Disordered" evidence="6">
    <location>
        <begin position="84"/>
        <end position="122"/>
    </location>
</feature>
<evidence type="ECO:0000256" key="3">
    <source>
        <dbReference type="ARBA" id="ARBA00023125"/>
    </source>
</evidence>
<dbReference type="GO" id="GO:0005634">
    <property type="term" value="C:nucleus"/>
    <property type="evidence" value="ECO:0007669"/>
    <property type="project" value="UniProtKB-SubCell"/>
</dbReference>
<dbReference type="GO" id="GO:0043565">
    <property type="term" value="F:sequence-specific DNA binding"/>
    <property type="evidence" value="ECO:0007669"/>
    <property type="project" value="InterPro"/>
</dbReference>
<evidence type="ECO:0000256" key="4">
    <source>
        <dbReference type="ARBA" id="ARBA00023163"/>
    </source>
</evidence>